<keyword evidence="2" id="KW-1185">Reference proteome</keyword>
<protein>
    <submittedName>
        <fullName evidence="1">Uncharacterized protein</fullName>
    </submittedName>
</protein>
<evidence type="ECO:0000313" key="2">
    <source>
        <dbReference type="Proteomes" id="UP000272025"/>
    </source>
</evidence>
<proteinExistence type="predicted"/>
<dbReference type="GeneID" id="39575615"/>
<dbReference type="RefSeq" id="XP_028465042.1">
    <property type="nucleotide sequence ID" value="XM_028607137.1"/>
</dbReference>
<organism evidence="1 2">
    <name type="scientific">Sodiomyces alkalinus (strain CBS 110278 / VKM F-3762 / F11)</name>
    <name type="common">Alkaliphilic filamentous fungus</name>
    <dbReference type="NCBI Taxonomy" id="1314773"/>
    <lineage>
        <taxon>Eukaryota</taxon>
        <taxon>Fungi</taxon>
        <taxon>Dikarya</taxon>
        <taxon>Ascomycota</taxon>
        <taxon>Pezizomycotina</taxon>
        <taxon>Sordariomycetes</taxon>
        <taxon>Hypocreomycetidae</taxon>
        <taxon>Glomerellales</taxon>
        <taxon>Plectosphaerellaceae</taxon>
        <taxon>Sodiomyces</taxon>
    </lineage>
</organism>
<sequence length="82" mass="9240">MGIACSHATWPCACFQTLHGRSCTYFTMAALSNLIWPSHFFLLWRDAWFLGLGQGVDVPNDCLQIDGYDQLPWILASEVHHG</sequence>
<name>A0A3N2PSD1_SODAK</name>
<accession>A0A3N2PSD1</accession>
<gene>
    <name evidence="1" type="ORF">SODALDRAFT_192265</name>
</gene>
<evidence type="ECO:0000313" key="1">
    <source>
        <dbReference type="EMBL" id="ROT37236.1"/>
    </source>
</evidence>
<dbReference type="AlphaFoldDB" id="A0A3N2PSD1"/>
<dbReference type="Proteomes" id="UP000272025">
    <property type="component" value="Unassembled WGS sequence"/>
</dbReference>
<dbReference type="EMBL" id="ML119057">
    <property type="protein sequence ID" value="ROT37236.1"/>
    <property type="molecule type" value="Genomic_DNA"/>
</dbReference>
<reference evidence="1 2" key="1">
    <citation type="journal article" date="2018" name="Mol. Ecol.">
        <title>The obligate alkalophilic soda-lake fungus Sodiomyces alkalinus has shifted to a protein diet.</title>
        <authorList>
            <person name="Grum-Grzhimaylo A.A."/>
            <person name="Falkoski D.L."/>
            <person name="van den Heuvel J."/>
            <person name="Valero-Jimenez C.A."/>
            <person name="Min B."/>
            <person name="Choi I.G."/>
            <person name="Lipzen A."/>
            <person name="Daum C.G."/>
            <person name="Aanen D.K."/>
            <person name="Tsang A."/>
            <person name="Henrissat B."/>
            <person name="Bilanenko E.N."/>
            <person name="de Vries R.P."/>
            <person name="van Kan J.A.L."/>
            <person name="Grigoriev I.V."/>
            <person name="Debets A.J.M."/>
        </authorList>
    </citation>
    <scope>NUCLEOTIDE SEQUENCE [LARGE SCALE GENOMIC DNA]</scope>
    <source>
        <strain evidence="1 2">F11</strain>
    </source>
</reference>